<dbReference type="Pfam" id="PF13704">
    <property type="entry name" value="Glyco_tranf_2_4"/>
    <property type="match status" value="1"/>
</dbReference>
<organism evidence="1 2">
    <name type="scientific">Paenibacillus sabuli</name>
    <dbReference type="NCBI Taxonomy" id="2772509"/>
    <lineage>
        <taxon>Bacteria</taxon>
        <taxon>Bacillati</taxon>
        <taxon>Bacillota</taxon>
        <taxon>Bacilli</taxon>
        <taxon>Bacillales</taxon>
        <taxon>Paenibacillaceae</taxon>
        <taxon>Paenibacillus</taxon>
    </lineage>
</organism>
<protein>
    <submittedName>
        <fullName evidence="1">Glycosyltransferase family 2 protein</fullName>
    </submittedName>
</protein>
<proteinExistence type="predicted"/>
<comment type="caution">
    <text evidence="1">The sequence shown here is derived from an EMBL/GenBank/DDBJ whole genome shotgun (WGS) entry which is preliminary data.</text>
</comment>
<dbReference type="Proteomes" id="UP000621560">
    <property type="component" value="Unassembled WGS sequence"/>
</dbReference>
<dbReference type="SUPFAM" id="SSF53448">
    <property type="entry name" value="Nucleotide-diphospho-sugar transferases"/>
    <property type="match status" value="2"/>
</dbReference>
<accession>A0A927BVK2</accession>
<gene>
    <name evidence="1" type="ORF">IDH44_20780</name>
</gene>
<evidence type="ECO:0000313" key="2">
    <source>
        <dbReference type="Proteomes" id="UP000621560"/>
    </source>
</evidence>
<name>A0A927BVK2_9BACL</name>
<dbReference type="RefSeq" id="WP_190920741.1">
    <property type="nucleotide sequence ID" value="NZ_JACXIZ010000043.1"/>
</dbReference>
<dbReference type="Gene3D" id="3.90.550.10">
    <property type="entry name" value="Spore Coat Polysaccharide Biosynthesis Protein SpsA, Chain A"/>
    <property type="match status" value="2"/>
</dbReference>
<dbReference type="EMBL" id="JACXIZ010000043">
    <property type="protein sequence ID" value="MBD2847633.1"/>
    <property type="molecule type" value="Genomic_DNA"/>
</dbReference>
<dbReference type="InterPro" id="IPR029044">
    <property type="entry name" value="Nucleotide-diphossugar_trans"/>
</dbReference>
<reference evidence="1" key="1">
    <citation type="submission" date="2020-09" db="EMBL/GenBank/DDBJ databases">
        <title>A novel bacterium of genus Paenibacillus, isolated from South China Sea.</title>
        <authorList>
            <person name="Huang H."/>
            <person name="Mo K."/>
            <person name="Hu Y."/>
        </authorList>
    </citation>
    <scope>NUCLEOTIDE SEQUENCE</scope>
    <source>
        <strain evidence="1">IB182496</strain>
    </source>
</reference>
<keyword evidence="2" id="KW-1185">Reference proteome</keyword>
<dbReference type="AlphaFoldDB" id="A0A927BVK2"/>
<evidence type="ECO:0000313" key="1">
    <source>
        <dbReference type="EMBL" id="MBD2847633.1"/>
    </source>
</evidence>
<sequence>MTERRLRILVGSPVCQKPQILARFLTGLARLRQQRVALDFYLIDDNEDPASSEQLQAFARAQERASILPAARQDRYVRDEHTHYWNERLVWKVAAFKDAIIARARELDYDHLLLIDSDLLLHPDAVERLADTGKAIISELFWTRWQPDAQPQPQVWLQDEYTQWEQQRGETLTAEEQGARYAEFIARLNQPGVYPVGGLGACTLISRGALQAGVSFRMIPNLSFWGEDRHFCIRAAALGLELYVDTRAPAYHIYRDSDLEGADDYLQRTEASGGADSADTAGSILRPSLIRERPTLTLSMIVRDECGRYLERALARHRRYVDQAVIIDDGSSDETARLCMEALGEVPVTLIRNTNSRFADEVRLRQQQWQATVRAGPGWMLNLDADEWFEDRFADEIRAMLLRDDVDLYCFRLYDMWSETHYREDACWQAHRSYRPFLLRHRPAFDYRWKETAQHCGRFPDNIFELPHALSELRLKHYGWARAADREAKAARYQALDPQALFGWQAQYDSILDAQPNLLPWQEEPSALF</sequence>